<evidence type="ECO:0000313" key="2">
    <source>
        <dbReference type="EMBL" id="KAL0369071.1"/>
    </source>
</evidence>
<organism evidence="2">
    <name type="scientific">Sesamum calycinum</name>
    <dbReference type="NCBI Taxonomy" id="2727403"/>
    <lineage>
        <taxon>Eukaryota</taxon>
        <taxon>Viridiplantae</taxon>
        <taxon>Streptophyta</taxon>
        <taxon>Embryophyta</taxon>
        <taxon>Tracheophyta</taxon>
        <taxon>Spermatophyta</taxon>
        <taxon>Magnoliopsida</taxon>
        <taxon>eudicotyledons</taxon>
        <taxon>Gunneridae</taxon>
        <taxon>Pentapetalae</taxon>
        <taxon>asterids</taxon>
        <taxon>lamiids</taxon>
        <taxon>Lamiales</taxon>
        <taxon>Pedaliaceae</taxon>
        <taxon>Sesamum</taxon>
    </lineage>
</organism>
<dbReference type="PANTHER" id="PTHR47471:SF1">
    <property type="entry name" value="PROTEIN ESSENTIAL FOR POTEXVIRUS ACCUMULATION 1"/>
    <property type="match status" value="1"/>
</dbReference>
<feature type="compositionally biased region" description="Polar residues" evidence="1">
    <location>
        <begin position="215"/>
        <end position="235"/>
    </location>
</feature>
<comment type="caution">
    <text evidence="2">The sequence shown here is derived from an EMBL/GenBank/DDBJ whole genome shotgun (WGS) entry which is preliminary data.</text>
</comment>
<evidence type="ECO:0000256" key="1">
    <source>
        <dbReference type="SAM" id="MobiDB-lite"/>
    </source>
</evidence>
<proteinExistence type="predicted"/>
<feature type="region of interest" description="Disordered" evidence="1">
    <location>
        <begin position="208"/>
        <end position="240"/>
    </location>
</feature>
<name>A0AAW2QNI5_9LAMI</name>
<protein>
    <submittedName>
        <fullName evidence="2">Protein ESSENTIAL FOR POTEXVIRUS ACCUMULATION 1</fullName>
    </submittedName>
</protein>
<reference evidence="2" key="1">
    <citation type="submission" date="2020-06" db="EMBL/GenBank/DDBJ databases">
        <authorList>
            <person name="Li T."/>
            <person name="Hu X."/>
            <person name="Zhang T."/>
            <person name="Song X."/>
            <person name="Zhang H."/>
            <person name="Dai N."/>
            <person name="Sheng W."/>
            <person name="Hou X."/>
            <person name="Wei L."/>
        </authorList>
    </citation>
    <scope>NUCLEOTIDE SEQUENCE</scope>
    <source>
        <strain evidence="2">KEN8</strain>
        <tissue evidence="2">Leaf</tissue>
    </source>
</reference>
<reference evidence="2" key="2">
    <citation type="journal article" date="2024" name="Plant">
        <title>Genomic evolution and insights into agronomic trait innovations of Sesamum species.</title>
        <authorList>
            <person name="Miao H."/>
            <person name="Wang L."/>
            <person name="Qu L."/>
            <person name="Liu H."/>
            <person name="Sun Y."/>
            <person name="Le M."/>
            <person name="Wang Q."/>
            <person name="Wei S."/>
            <person name="Zheng Y."/>
            <person name="Lin W."/>
            <person name="Duan Y."/>
            <person name="Cao H."/>
            <person name="Xiong S."/>
            <person name="Wang X."/>
            <person name="Wei L."/>
            <person name="Li C."/>
            <person name="Ma Q."/>
            <person name="Ju M."/>
            <person name="Zhao R."/>
            <person name="Li G."/>
            <person name="Mu C."/>
            <person name="Tian Q."/>
            <person name="Mei H."/>
            <person name="Zhang T."/>
            <person name="Gao T."/>
            <person name="Zhang H."/>
        </authorList>
    </citation>
    <scope>NUCLEOTIDE SEQUENCE</scope>
    <source>
        <strain evidence="2">KEN8</strain>
    </source>
</reference>
<gene>
    <name evidence="2" type="ORF">Scaly_1126000</name>
</gene>
<dbReference type="PANTHER" id="PTHR47471">
    <property type="entry name" value="GYF DOMAIN-CONTAINING PROTEIN"/>
    <property type="match status" value="1"/>
</dbReference>
<dbReference type="AlphaFoldDB" id="A0AAW2QNI5"/>
<sequence>MQKSKKSQVEDLFWDDVAKSGEREMQVSESAAGVPSKSIIGSQLDSVADDDFIEAKDTKKSRKKSSRVKSAGAKPEKEVLPAVPSGPSFGDFVVWKEEPTSPSPAPAWSTDSGKHHKAASLRDILKEQEKKVSATPAVPVPTPQKPATNQPARGSDPSWSFSSSSPAKAVSHAQINEASSRVKHKVDDDLFWGPLEQGKLEAKQSDFPQLGKQGSWGSKTSPAKGTLGGSLNRQKSVGGRPAEYSFSSSVSSAQPALKEKKNALTKHSEAMDFKEWCESECLRLVGSKDTSFLEFCIKQSRAEAELLLIENLGSFDPDHEFIDKFLNYKDFLPADVLEIALKNRNDQKATASGVGDMTSGIDVSGSNMGSGVATDGGPKGGKKKGKKGKKVSAAVLGFSVVSNRIMMGEIQTVED</sequence>
<accession>A0AAW2QNI5</accession>
<dbReference type="EMBL" id="JACGWM010000006">
    <property type="protein sequence ID" value="KAL0369071.1"/>
    <property type="molecule type" value="Genomic_DNA"/>
</dbReference>
<feature type="region of interest" description="Disordered" evidence="1">
    <location>
        <begin position="365"/>
        <end position="388"/>
    </location>
</feature>
<feature type="compositionally biased region" description="Low complexity" evidence="1">
    <location>
        <begin position="155"/>
        <end position="165"/>
    </location>
</feature>
<feature type="region of interest" description="Disordered" evidence="1">
    <location>
        <begin position="22"/>
        <end position="183"/>
    </location>
</feature>
<feature type="compositionally biased region" description="Basic and acidic residues" evidence="1">
    <location>
        <begin position="123"/>
        <end position="132"/>
    </location>
</feature>